<proteinExistence type="predicted"/>
<reference evidence="2" key="1">
    <citation type="submission" date="2022-03" db="EMBL/GenBank/DDBJ databases">
        <authorList>
            <person name="Sayadi A."/>
        </authorList>
    </citation>
    <scope>NUCLEOTIDE SEQUENCE</scope>
</reference>
<evidence type="ECO:0000256" key="1">
    <source>
        <dbReference type="SAM" id="Phobius"/>
    </source>
</evidence>
<name>A0A9P0KG60_ACAOB</name>
<organism evidence="2 3">
    <name type="scientific">Acanthoscelides obtectus</name>
    <name type="common">Bean weevil</name>
    <name type="synonym">Bruchus obtectus</name>
    <dbReference type="NCBI Taxonomy" id="200917"/>
    <lineage>
        <taxon>Eukaryota</taxon>
        <taxon>Metazoa</taxon>
        <taxon>Ecdysozoa</taxon>
        <taxon>Arthropoda</taxon>
        <taxon>Hexapoda</taxon>
        <taxon>Insecta</taxon>
        <taxon>Pterygota</taxon>
        <taxon>Neoptera</taxon>
        <taxon>Endopterygota</taxon>
        <taxon>Coleoptera</taxon>
        <taxon>Polyphaga</taxon>
        <taxon>Cucujiformia</taxon>
        <taxon>Chrysomeloidea</taxon>
        <taxon>Chrysomelidae</taxon>
        <taxon>Bruchinae</taxon>
        <taxon>Bruchini</taxon>
        <taxon>Acanthoscelides</taxon>
    </lineage>
</organism>
<keyword evidence="1" id="KW-0472">Membrane</keyword>
<accession>A0A9P0KG60</accession>
<keyword evidence="1" id="KW-0812">Transmembrane</keyword>
<keyword evidence="1" id="KW-1133">Transmembrane helix</keyword>
<dbReference type="AlphaFoldDB" id="A0A9P0KG60"/>
<evidence type="ECO:0000313" key="3">
    <source>
        <dbReference type="Proteomes" id="UP001152888"/>
    </source>
</evidence>
<dbReference type="Proteomes" id="UP001152888">
    <property type="component" value="Unassembled WGS sequence"/>
</dbReference>
<keyword evidence="3" id="KW-1185">Reference proteome</keyword>
<sequence>MKIKEAIKASRLTIRPLNHIVVVVVISAVLTKKNLSRTRNK</sequence>
<protein>
    <submittedName>
        <fullName evidence="2">Uncharacterized protein</fullName>
    </submittedName>
</protein>
<gene>
    <name evidence="2" type="ORF">ACAOBT_LOCUS11387</name>
</gene>
<evidence type="ECO:0000313" key="2">
    <source>
        <dbReference type="EMBL" id="CAH1974982.1"/>
    </source>
</evidence>
<feature type="transmembrane region" description="Helical" evidence="1">
    <location>
        <begin position="12"/>
        <end position="31"/>
    </location>
</feature>
<dbReference type="EMBL" id="CAKOFQ010006831">
    <property type="protein sequence ID" value="CAH1974982.1"/>
    <property type="molecule type" value="Genomic_DNA"/>
</dbReference>
<comment type="caution">
    <text evidence="2">The sequence shown here is derived from an EMBL/GenBank/DDBJ whole genome shotgun (WGS) entry which is preliminary data.</text>
</comment>